<evidence type="ECO:0000259" key="6">
    <source>
        <dbReference type="Pfam" id="PF00425"/>
    </source>
</evidence>
<dbReference type="SUPFAM" id="SSF56752">
    <property type="entry name" value="D-aminoacid aminotransferase-like PLP-dependent enzymes"/>
    <property type="match status" value="1"/>
</dbReference>
<name>A0ABW9XGB5_9SPHN</name>
<comment type="cofactor">
    <cofactor evidence="1 5">
        <name>pyridoxal 5'-phosphate</name>
        <dbReference type="ChEBI" id="CHEBI:597326"/>
    </cofactor>
</comment>
<evidence type="ECO:0000256" key="4">
    <source>
        <dbReference type="ARBA" id="ARBA00022898"/>
    </source>
</evidence>
<evidence type="ECO:0000313" key="8">
    <source>
        <dbReference type="Proteomes" id="UP000753724"/>
    </source>
</evidence>
<keyword evidence="4 5" id="KW-0663">Pyridoxal phosphate</keyword>
<dbReference type="InterPro" id="IPR005802">
    <property type="entry name" value="ADC_synth_comp_1"/>
</dbReference>
<proteinExistence type="inferred from homology"/>
<dbReference type="RefSeq" id="WP_161719787.1">
    <property type="nucleotide sequence ID" value="NZ_JAAAPO010000005.1"/>
</dbReference>
<feature type="domain" description="Chorismate-utilising enzyme C-terminal" evidence="6">
    <location>
        <begin position="152"/>
        <end position="419"/>
    </location>
</feature>
<evidence type="ECO:0000313" key="7">
    <source>
        <dbReference type="EMBL" id="NBC37605.1"/>
    </source>
</evidence>
<dbReference type="EMBL" id="JAAAPO010000005">
    <property type="protein sequence ID" value="NBC37605.1"/>
    <property type="molecule type" value="Genomic_DNA"/>
</dbReference>
<gene>
    <name evidence="7" type="primary">pabB</name>
    <name evidence="7" type="ORF">GTZ99_13705</name>
</gene>
<dbReference type="PANTHER" id="PTHR11236:SF50">
    <property type="entry name" value="AMINODEOXYCHORISMATE SYNTHASE COMPONENT 1"/>
    <property type="match status" value="1"/>
</dbReference>
<dbReference type="PRINTS" id="PR00095">
    <property type="entry name" value="ANTSNTHASEI"/>
</dbReference>
<dbReference type="InterPro" id="IPR001544">
    <property type="entry name" value="Aminotrans_IV"/>
</dbReference>
<dbReference type="Pfam" id="PF01063">
    <property type="entry name" value="Aminotran_4"/>
    <property type="match status" value="1"/>
</dbReference>
<dbReference type="InterPro" id="IPR036038">
    <property type="entry name" value="Aminotransferase-like"/>
</dbReference>
<protein>
    <recommendedName>
        <fullName evidence="3">Probable branched-chain-amino-acid aminotransferase</fullName>
    </recommendedName>
</protein>
<organism evidence="7 8">
    <name type="scientific">Novosphingobium ovatum</name>
    <dbReference type="NCBI Taxonomy" id="1908523"/>
    <lineage>
        <taxon>Bacteria</taxon>
        <taxon>Pseudomonadati</taxon>
        <taxon>Pseudomonadota</taxon>
        <taxon>Alphaproteobacteria</taxon>
        <taxon>Sphingomonadales</taxon>
        <taxon>Sphingomonadaceae</taxon>
        <taxon>Novosphingobium</taxon>
    </lineage>
</organism>
<keyword evidence="7" id="KW-0032">Aminotransferase</keyword>
<dbReference type="InterPro" id="IPR019999">
    <property type="entry name" value="Anth_synth_I-like"/>
</dbReference>
<dbReference type="NCBIfam" id="TIGR00553">
    <property type="entry name" value="pabB"/>
    <property type="match status" value="1"/>
</dbReference>
<dbReference type="Proteomes" id="UP000753724">
    <property type="component" value="Unassembled WGS sequence"/>
</dbReference>
<evidence type="ECO:0000256" key="1">
    <source>
        <dbReference type="ARBA" id="ARBA00001933"/>
    </source>
</evidence>
<keyword evidence="7" id="KW-0808">Transferase</keyword>
<evidence type="ECO:0000256" key="3">
    <source>
        <dbReference type="ARBA" id="ARBA00014472"/>
    </source>
</evidence>
<reference evidence="8" key="1">
    <citation type="submission" date="2020-01" db="EMBL/GenBank/DDBJ databases">
        <title>Sphingomonas sp. strain CSW-10.</title>
        <authorList>
            <person name="Chen W.-M."/>
        </authorList>
    </citation>
    <scope>NUCLEOTIDE SEQUENCE [LARGE SCALE GENOMIC DNA]</scope>
    <source>
        <strain evidence="8">FSY-8</strain>
    </source>
</reference>
<sequence length="641" mass="67512">MPASPAIPHLPAALQKGEVFVLLDDARPDVAAAAPGTANGRGHARLYRSPREIIVARRPDQVRPALDRLEVLHAQGAALAGYVGYEAGLELEERLAPLAPARIGADGPLVWFGAFDGWTQIAADAVPAWLAAQESATLSRIGPLTPAISAGGYDAAFALLTQAIDAGDIYQANFTFPLTGAWQGDPLAIYAALRAQGGGAHGGLMYDGSHWTVSLSPELFVAVQGDAITAKPMKGTRPRGQTPDEDAAQAADLVASVKDRAENLMIVDLMRNDISRVAVAGSVRVDAPFAIESYPTVHQMVSTVRARLAPGRGPVDVLRALFPCGSVTGAPKIRAMELIHSAERDPRGVYCGSIGHIDPAAGHGANGTGAAAFNVAIRSLRLTPGEGAANVGGRAVLGVGSAIVADSLSLPEWRECLVKGGFVHQPAQAQTPSLAQFDLIETMRFTPDEGIALLEPHLERIKASAAALGFAFDRHAVRNAIHALCFEVDAPSRVRLVLGRSGATSLEVSALPPALDANGPVPCIVLPLPVDEGDWRLTHKTSDRWFYDAGLRVARAHGAAEALFIRDDGRLTEGCFTNIFVERDGVLLTPAGSGLLPGVQRRTLIEAGRAREADLTLDDLTQGFFIGNALRGLMPARLLDI</sequence>
<keyword evidence="8" id="KW-1185">Reference proteome</keyword>
<dbReference type="PANTHER" id="PTHR11236">
    <property type="entry name" value="AMINOBENZOATE/ANTHRANILATE SYNTHASE"/>
    <property type="match status" value="1"/>
</dbReference>
<dbReference type="Pfam" id="PF00425">
    <property type="entry name" value="Chorismate_bind"/>
    <property type="match status" value="1"/>
</dbReference>
<dbReference type="GO" id="GO:0046820">
    <property type="term" value="F:4-amino-4-deoxychorismate synthase activity"/>
    <property type="evidence" value="ECO:0007669"/>
    <property type="project" value="UniProtKB-EC"/>
</dbReference>
<comment type="caution">
    <text evidence="7">The sequence shown here is derived from an EMBL/GenBank/DDBJ whole genome shotgun (WGS) entry which is preliminary data.</text>
</comment>
<dbReference type="InterPro" id="IPR005801">
    <property type="entry name" value="ADC_synthase"/>
</dbReference>
<evidence type="ECO:0000256" key="5">
    <source>
        <dbReference type="RuleBase" id="RU004516"/>
    </source>
</evidence>
<dbReference type="Gene3D" id="3.60.120.10">
    <property type="entry name" value="Anthranilate synthase"/>
    <property type="match status" value="1"/>
</dbReference>
<dbReference type="SUPFAM" id="SSF56322">
    <property type="entry name" value="ADC synthase"/>
    <property type="match status" value="1"/>
</dbReference>
<accession>A0ABW9XGB5</accession>
<dbReference type="InterPro" id="IPR015890">
    <property type="entry name" value="Chorismate_C"/>
</dbReference>
<dbReference type="PROSITE" id="PS00770">
    <property type="entry name" value="AA_TRANSFER_CLASS_4"/>
    <property type="match status" value="1"/>
</dbReference>
<dbReference type="InterPro" id="IPR043132">
    <property type="entry name" value="BCAT-like_C"/>
</dbReference>
<comment type="similarity">
    <text evidence="2">Belongs to the class-IV pyridoxal-phosphate-dependent aminotransferase family.</text>
</comment>
<dbReference type="InterPro" id="IPR043131">
    <property type="entry name" value="BCAT-like_N"/>
</dbReference>
<dbReference type="InterPro" id="IPR018300">
    <property type="entry name" value="Aminotrans_IV_CS"/>
</dbReference>
<evidence type="ECO:0000256" key="2">
    <source>
        <dbReference type="ARBA" id="ARBA00009320"/>
    </source>
</evidence>
<dbReference type="Gene3D" id="3.30.470.10">
    <property type="match status" value="1"/>
</dbReference>
<dbReference type="Gene3D" id="3.20.10.10">
    <property type="entry name" value="D-amino Acid Aminotransferase, subunit A, domain 2"/>
    <property type="match status" value="1"/>
</dbReference>